<dbReference type="OrthoDB" id="4757095at2759"/>
<dbReference type="Pfam" id="PF24864">
    <property type="entry name" value="DUF7730"/>
    <property type="match status" value="2"/>
</dbReference>
<accession>A0A6G1ITR3</accession>
<evidence type="ECO:0000313" key="3">
    <source>
        <dbReference type="EMBL" id="KAF2681370.1"/>
    </source>
</evidence>
<dbReference type="AlphaFoldDB" id="A0A6G1ITR3"/>
<evidence type="ECO:0000256" key="1">
    <source>
        <dbReference type="SAM" id="MobiDB-lite"/>
    </source>
</evidence>
<evidence type="ECO:0000259" key="2">
    <source>
        <dbReference type="Pfam" id="PF24864"/>
    </source>
</evidence>
<proteinExistence type="predicted"/>
<protein>
    <recommendedName>
        <fullName evidence="2">DUF7730 domain-containing protein</fullName>
    </recommendedName>
</protein>
<feature type="domain" description="DUF7730" evidence="2">
    <location>
        <begin position="167"/>
        <end position="262"/>
    </location>
</feature>
<gene>
    <name evidence="3" type="ORF">K458DRAFT_406703</name>
</gene>
<feature type="domain" description="DUF7730" evidence="2">
    <location>
        <begin position="53"/>
        <end position="153"/>
    </location>
</feature>
<dbReference type="EMBL" id="MU005592">
    <property type="protein sequence ID" value="KAF2681370.1"/>
    <property type="molecule type" value="Genomic_DNA"/>
</dbReference>
<feature type="compositionally biased region" description="Basic residues" evidence="1">
    <location>
        <begin position="26"/>
        <end position="35"/>
    </location>
</feature>
<evidence type="ECO:0000313" key="4">
    <source>
        <dbReference type="Proteomes" id="UP000799291"/>
    </source>
</evidence>
<keyword evidence="4" id="KW-1185">Reference proteome</keyword>
<name>A0A6G1ITR3_9PLEO</name>
<dbReference type="Proteomes" id="UP000799291">
    <property type="component" value="Unassembled WGS sequence"/>
</dbReference>
<feature type="region of interest" description="Disordered" evidence="1">
    <location>
        <begin position="22"/>
        <end position="45"/>
    </location>
</feature>
<dbReference type="PANTHER" id="PTHR38790">
    <property type="entry name" value="2EXR DOMAIN-CONTAINING PROTEIN-RELATED"/>
    <property type="match status" value="1"/>
</dbReference>
<sequence length="333" mass="37602">MPTPKTILSNLLHTLKLTPFTPSNRTWHKAPKSHPKPGPPPQAIHSDPFLYTRQAACPLISKLPIELRDAVWEYVLGHRTVHMYWQDRDTLRGFVCDMQGGDGAQKKTCISMAHAENRGKELRWGSANHIDEKQISQVKGFMPLFLTCRAVYISPVFHTTCAGSRGIWAILLTLERYFETTRVLYATTHFDFTDHWPLFQYLPWSLPLASINQIGHVRIVAHGVPFPDHTGLPTADSIAWTKLWDTLALLKNLRVLEVEVVPPEEIGNVPPGMAGYRLVDELLRPVLIMRVVVGSGEKTGRRKWVVKVPFGEEVDGSLIARGLESAGWRVERV</sequence>
<dbReference type="InterPro" id="IPR056632">
    <property type="entry name" value="DUF7730"/>
</dbReference>
<reference evidence="3" key="1">
    <citation type="journal article" date="2020" name="Stud. Mycol.">
        <title>101 Dothideomycetes genomes: a test case for predicting lifestyles and emergence of pathogens.</title>
        <authorList>
            <person name="Haridas S."/>
            <person name="Albert R."/>
            <person name="Binder M."/>
            <person name="Bloem J."/>
            <person name="Labutti K."/>
            <person name="Salamov A."/>
            <person name="Andreopoulos B."/>
            <person name="Baker S."/>
            <person name="Barry K."/>
            <person name="Bills G."/>
            <person name="Bluhm B."/>
            <person name="Cannon C."/>
            <person name="Castanera R."/>
            <person name="Culley D."/>
            <person name="Daum C."/>
            <person name="Ezra D."/>
            <person name="Gonzalez J."/>
            <person name="Henrissat B."/>
            <person name="Kuo A."/>
            <person name="Liang C."/>
            <person name="Lipzen A."/>
            <person name="Lutzoni F."/>
            <person name="Magnuson J."/>
            <person name="Mondo S."/>
            <person name="Nolan M."/>
            <person name="Ohm R."/>
            <person name="Pangilinan J."/>
            <person name="Park H.-J."/>
            <person name="Ramirez L."/>
            <person name="Alfaro M."/>
            <person name="Sun H."/>
            <person name="Tritt A."/>
            <person name="Yoshinaga Y."/>
            <person name="Zwiers L.-H."/>
            <person name="Turgeon B."/>
            <person name="Goodwin S."/>
            <person name="Spatafora J."/>
            <person name="Crous P."/>
            <person name="Grigoriev I."/>
        </authorList>
    </citation>
    <scope>NUCLEOTIDE SEQUENCE</scope>
    <source>
        <strain evidence="3">CBS 122367</strain>
    </source>
</reference>
<organism evidence="3 4">
    <name type="scientific">Lentithecium fluviatile CBS 122367</name>
    <dbReference type="NCBI Taxonomy" id="1168545"/>
    <lineage>
        <taxon>Eukaryota</taxon>
        <taxon>Fungi</taxon>
        <taxon>Dikarya</taxon>
        <taxon>Ascomycota</taxon>
        <taxon>Pezizomycotina</taxon>
        <taxon>Dothideomycetes</taxon>
        <taxon>Pleosporomycetidae</taxon>
        <taxon>Pleosporales</taxon>
        <taxon>Massarineae</taxon>
        <taxon>Lentitheciaceae</taxon>
        <taxon>Lentithecium</taxon>
    </lineage>
</organism>